<dbReference type="OrthoDB" id="3049770at2759"/>
<dbReference type="PANTHER" id="PTHR47534:SF3">
    <property type="entry name" value="ALCOHOL DEHYDROGENASE-LIKE C-TERMINAL DOMAIN-CONTAINING PROTEIN"/>
    <property type="match status" value="1"/>
</dbReference>
<reference evidence="5" key="1">
    <citation type="submission" date="2020-05" db="EMBL/GenBank/DDBJ databases">
        <title>Mycena genomes resolve the evolution of fungal bioluminescence.</title>
        <authorList>
            <person name="Tsai I.J."/>
        </authorList>
    </citation>
    <scope>NUCLEOTIDE SEQUENCE</scope>
    <source>
        <strain evidence="5">CCC161011</strain>
    </source>
</reference>
<comment type="caution">
    <text evidence="5">The sequence shown here is derived from an EMBL/GenBank/DDBJ whole genome shotgun (WGS) entry which is preliminary data.</text>
</comment>
<feature type="compositionally biased region" description="Basic and acidic residues" evidence="2">
    <location>
        <begin position="66"/>
        <end position="78"/>
    </location>
</feature>
<dbReference type="InterPro" id="IPR052228">
    <property type="entry name" value="Sec_Metab_Biosynth_Oxidored"/>
</dbReference>
<keyword evidence="3" id="KW-1133">Transmembrane helix</keyword>
<organism evidence="5 6">
    <name type="scientific">Mycena venus</name>
    <dbReference type="NCBI Taxonomy" id="2733690"/>
    <lineage>
        <taxon>Eukaryota</taxon>
        <taxon>Fungi</taxon>
        <taxon>Dikarya</taxon>
        <taxon>Basidiomycota</taxon>
        <taxon>Agaricomycotina</taxon>
        <taxon>Agaricomycetes</taxon>
        <taxon>Agaricomycetidae</taxon>
        <taxon>Agaricales</taxon>
        <taxon>Marasmiineae</taxon>
        <taxon>Mycenaceae</taxon>
        <taxon>Mycena</taxon>
    </lineage>
</organism>
<dbReference type="Proteomes" id="UP000620124">
    <property type="component" value="Unassembled WGS sequence"/>
</dbReference>
<keyword evidence="6" id="KW-1185">Reference proteome</keyword>
<dbReference type="AlphaFoldDB" id="A0A8H6Y543"/>
<evidence type="ECO:0000313" key="5">
    <source>
        <dbReference type="EMBL" id="KAF7351982.1"/>
    </source>
</evidence>
<dbReference type="Pfam" id="PF20153">
    <property type="entry name" value="DUF6535"/>
    <property type="match status" value="1"/>
</dbReference>
<gene>
    <name evidence="5" type="ORF">MVEN_01160400</name>
</gene>
<dbReference type="PANTHER" id="PTHR47534">
    <property type="entry name" value="YALI0E05731P"/>
    <property type="match status" value="1"/>
</dbReference>
<feature type="region of interest" description="Disordered" evidence="2">
    <location>
        <begin position="60"/>
        <end position="79"/>
    </location>
</feature>
<dbReference type="EMBL" id="JACAZI010000009">
    <property type="protein sequence ID" value="KAF7351982.1"/>
    <property type="molecule type" value="Genomic_DNA"/>
</dbReference>
<protein>
    <recommendedName>
        <fullName evidence="4">DUF6535 domain-containing protein</fullName>
    </recommendedName>
</protein>
<evidence type="ECO:0000313" key="6">
    <source>
        <dbReference type="Proteomes" id="UP000620124"/>
    </source>
</evidence>
<keyword evidence="3" id="KW-0472">Membrane</keyword>
<name>A0A8H6Y543_9AGAR</name>
<evidence type="ECO:0000256" key="3">
    <source>
        <dbReference type="SAM" id="Phobius"/>
    </source>
</evidence>
<keyword evidence="1" id="KW-0560">Oxidoreductase</keyword>
<feature type="transmembrane region" description="Helical" evidence="3">
    <location>
        <begin position="176"/>
        <end position="202"/>
    </location>
</feature>
<dbReference type="GO" id="GO:0016491">
    <property type="term" value="F:oxidoreductase activity"/>
    <property type="evidence" value="ECO:0007669"/>
    <property type="project" value="UniProtKB-KW"/>
</dbReference>
<sequence>MWYNLHRECCKITKNTSHCQFHQFSATAVRDECRRAAVVGTRGYRWVLVVRWAALHSSLTSTTMPDPERTSLSEKAPDTSEEAAASKLWAVYVLGAEKYDKSLVESWKSDMQGMLIFAGLFSASLTAFIIESYKTLMPDSGDSTVLLLSQISQQLAAASNGTTFEPSLPTHFSPTAASLICNALWFISLGLSLTCALVATLLEQWARDFLHRADMRSAPVIRARIFSYLYYGIKRFNMHTIVDLIPLLLHASLVFFFAGLVAFLIPINVLIVVVAVTLLLIVVVVYSILTFLPLWYLDCPYRTPLSTAFWRLSRTLMTVWHHRHEAVESEPTILHSTETMVEAMSRRAMEMSPGRAARDHRALVWTVKSLVDDAELEPFVEGIPDVLWGPEDRRYTYEDHIQKLMRNPELRLLSRIAGLLSSCDSGLLSAEAGLRRRNTCYKALWAIASIQTPPGFSTHFKPLNFSDLITYWNDTPDHTDTLHYSASAVALMKWSTLFCMKDHLAMLARDLTAAVERGHPPDFRPVRWYLQQHLSGNWDFLGMSLTMADNFLTYIYDTIPDNNNARSFAMVAEFTRAVDNFAARGAHRPFFNCFAQLALLESPPYRWVATQQIIAPNHSIPFSIFQDDLERALGDVVYSIRPHGWTEPTKKWNDTLIETLCPFWRPEDPTPIPHALIHYINERKLGNLEGLWIIVDRLWSAFPITLAHPPHRRSPNNGAEDARKNVMTALWRVACSLGNGPGCRPELYQRILKAVVGSSESAVAVSVVATIKTLAVDILEDLSNPCGHLVLPAETAIAIRSSNSLTSAFQQTLYDRKVEATIALLAEFLEGCSADFVPYKAMETIRFMGAFIPSPRAAVHPSHQLRLANGISHMSNRDNTHVELLEATISHCHIFDFVANAAAVAPTYNDIMVNDLAARHPGLSFIHAYPGTVATNLLKTSDTRIVRAANTFLTPLLSHFMYSVETSGEHQLYALLKAGPGAVRTNDSGDDIGLTKAYYGSPEAMARLWKHTEEATRV</sequence>
<keyword evidence="3" id="KW-0812">Transmembrane</keyword>
<dbReference type="InterPro" id="IPR045338">
    <property type="entry name" value="DUF6535"/>
</dbReference>
<evidence type="ECO:0000256" key="2">
    <source>
        <dbReference type="SAM" id="MobiDB-lite"/>
    </source>
</evidence>
<evidence type="ECO:0000259" key="4">
    <source>
        <dbReference type="Pfam" id="PF20153"/>
    </source>
</evidence>
<accession>A0A8H6Y543</accession>
<feature type="transmembrane region" description="Helical" evidence="3">
    <location>
        <begin position="244"/>
        <end position="265"/>
    </location>
</feature>
<feature type="domain" description="DUF6535" evidence="4">
    <location>
        <begin position="89"/>
        <end position="265"/>
    </location>
</feature>
<evidence type="ECO:0000256" key="1">
    <source>
        <dbReference type="ARBA" id="ARBA00023002"/>
    </source>
</evidence>
<proteinExistence type="predicted"/>
<feature type="transmembrane region" description="Helical" evidence="3">
    <location>
        <begin position="271"/>
        <end position="297"/>
    </location>
</feature>